<dbReference type="RefSeq" id="XP_009049699.1">
    <property type="nucleotide sequence ID" value="XM_009051451.1"/>
</dbReference>
<dbReference type="GO" id="GO:0043130">
    <property type="term" value="F:ubiquitin binding"/>
    <property type="evidence" value="ECO:0007669"/>
    <property type="project" value="TreeGrafter"/>
</dbReference>
<dbReference type="STRING" id="225164.V4AX21"/>
<dbReference type="CDD" id="cd01774">
    <property type="entry name" value="UBX_UBXN8"/>
    <property type="match status" value="1"/>
</dbReference>
<dbReference type="PANTHER" id="PTHR23322">
    <property type="entry name" value="FAS-ASSOCIATED PROTEIN"/>
    <property type="match status" value="1"/>
</dbReference>
<evidence type="ECO:0000313" key="5">
    <source>
        <dbReference type="Proteomes" id="UP000030746"/>
    </source>
</evidence>
<evidence type="ECO:0000256" key="2">
    <source>
        <dbReference type="SAM" id="Phobius"/>
    </source>
</evidence>
<dbReference type="InterPro" id="IPR001012">
    <property type="entry name" value="UBX_dom"/>
</dbReference>
<keyword evidence="2" id="KW-0812">Transmembrane</keyword>
<feature type="domain" description="UBX" evidence="3">
    <location>
        <begin position="175"/>
        <end position="251"/>
    </location>
</feature>
<evidence type="ECO:0000259" key="3">
    <source>
        <dbReference type="PROSITE" id="PS50033"/>
    </source>
</evidence>
<dbReference type="OMA" id="RIQNEYN"/>
<dbReference type="Pfam" id="PF00789">
    <property type="entry name" value="UBX"/>
    <property type="match status" value="1"/>
</dbReference>
<proteinExistence type="predicted"/>
<name>V4AX21_LOTGI</name>
<dbReference type="CTD" id="20250870"/>
<reference evidence="4 5" key="1">
    <citation type="journal article" date="2013" name="Nature">
        <title>Insights into bilaterian evolution from three spiralian genomes.</title>
        <authorList>
            <person name="Simakov O."/>
            <person name="Marletaz F."/>
            <person name="Cho S.J."/>
            <person name="Edsinger-Gonzales E."/>
            <person name="Havlak P."/>
            <person name="Hellsten U."/>
            <person name="Kuo D.H."/>
            <person name="Larsson T."/>
            <person name="Lv J."/>
            <person name="Arendt D."/>
            <person name="Savage R."/>
            <person name="Osoegawa K."/>
            <person name="de Jong P."/>
            <person name="Grimwood J."/>
            <person name="Chapman J.A."/>
            <person name="Shapiro H."/>
            <person name="Aerts A."/>
            <person name="Otillar R.P."/>
            <person name="Terry A.Y."/>
            <person name="Boore J.L."/>
            <person name="Grigoriev I.V."/>
            <person name="Lindberg D.R."/>
            <person name="Seaver E.C."/>
            <person name="Weisblat D.A."/>
            <person name="Putnam N.H."/>
            <person name="Rokhsar D.S."/>
        </authorList>
    </citation>
    <scope>NUCLEOTIDE SEQUENCE [LARGE SCALE GENOMIC DNA]</scope>
</reference>
<sequence>METIDIFRMLGQSVLLLAFVSFLIQWFVPQFRKCWCKYITSSQTTLENDNIESINQNKLESANIRTKQQDVHREKAASYSERILKPREEEKIKQQEKQLNRFSGPAWKGEGQILGGNDEGLNVLERDDVSPSEQAARRRHLPEQKVKSNSNCQPQKSAEPKQKKIIILPPEPDTDDKNTVLVKLRTPIRSICQRNFLISNNIQELLDYMTTVGYSQTFYTLSTTYPRTVLTDRVNTTLEDLQFIKQVTLNIEERD</sequence>
<keyword evidence="2" id="KW-0472">Membrane</keyword>
<evidence type="ECO:0000256" key="1">
    <source>
        <dbReference type="SAM" id="MobiDB-lite"/>
    </source>
</evidence>
<dbReference type="PROSITE" id="PS50033">
    <property type="entry name" value="UBX"/>
    <property type="match status" value="1"/>
</dbReference>
<dbReference type="HOGENOM" id="CLU_1091037_0_0_1"/>
<accession>V4AX21</accession>
<dbReference type="SUPFAM" id="SSF54236">
    <property type="entry name" value="Ubiquitin-like"/>
    <property type="match status" value="1"/>
</dbReference>
<dbReference type="Proteomes" id="UP000030746">
    <property type="component" value="Unassembled WGS sequence"/>
</dbReference>
<feature type="transmembrane region" description="Helical" evidence="2">
    <location>
        <begin position="6"/>
        <end position="28"/>
    </location>
</feature>
<protein>
    <recommendedName>
        <fullName evidence="3">UBX domain-containing protein</fullName>
    </recommendedName>
</protein>
<gene>
    <name evidence="4" type="ORF">LOTGIDRAFT_238770</name>
</gene>
<feature type="region of interest" description="Disordered" evidence="1">
    <location>
        <begin position="129"/>
        <end position="163"/>
    </location>
</feature>
<evidence type="ECO:0000313" key="4">
    <source>
        <dbReference type="EMBL" id="ESO99605.1"/>
    </source>
</evidence>
<dbReference type="Gene3D" id="3.10.20.90">
    <property type="entry name" value="Phosphatidylinositol 3-kinase Catalytic Subunit, Chain A, domain 1"/>
    <property type="match status" value="1"/>
</dbReference>
<dbReference type="InterPro" id="IPR029071">
    <property type="entry name" value="Ubiquitin-like_domsf"/>
</dbReference>
<dbReference type="KEGG" id="lgi:LOTGIDRAFT_238770"/>
<dbReference type="AlphaFoldDB" id="V4AX21"/>
<keyword evidence="2" id="KW-1133">Transmembrane helix</keyword>
<organism evidence="4 5">
    <name type="scientific">Lottia gigantea</name>
    <name type="common">Giant owl limpet</name>
    <dbReference type="NCBI Taxonomy" id="225164"/>
    <lineage>
        <taxon>Eukaryota</taxon>
        <taxon>Metazoa</taxon>
        <taxon>Spiralia</taxon>
        <taxon>Lophotrochozoa</taxon>
        <taxon>Mollusca</taxon>
        <taxon>Gastropoda</taxon>
        <taxon>Patellogastropoda</taxon>
        <taxon>Lottioidea</taxon>
        <taxon>Lottiidae</taxon>
        <taxon>Lottia</taxon>
    </lineage>
</organism>
<dbReference type="GeneID" id="20250870"/>
<dbReference type="OrthoDB" id="1920064at2759"/>
<dbReference type="InterPro" id="IPR050730">
    <property type="entry name" value="UBX_domain-protein"/>
</dbReference>
<feature type="compositionally biased region" description="Polar residues" evidence="1">
    <location>
        <begin position="147"/>
        <end position="156"/>
    </location>
</feature>
<dbReference type="PANTHER" id="PTHR23322:SF93">
    <property type="entry name" value="UBX DOMAIN-CONTAINING PROTEIN 8"/>
    <property type="match status" value="1"/>
</dbReference>
<keyword evidence="5" id="KW-1185">Reference proteome</keyword>
<dbReference type="EMBL" id="KB201004">
    <property type="protein sequence ID" value="ESO99605.1"/>
    <property type="molecule type" value="Genomic_DNA"/>
</dbReference>